<dbReference type="CDD" id="cd17321">
    <property type="entry name" value="MFS_MMR_MDR_like"/>
    <property type="match status" value="1"/>
</dbReference>
<dbReference type="Pfam" id="PF07690">
    <property type="entry name" value="MFS_1"/>
    <property type="match status" value="1"/>
</dbReference>
<feature type="transmembrane region" description="Helical" evidence="6">
    <location>
        <begin position="52"/>
        <end position="72"/>
    </location>
</feature>
<feature type="transmembrane region" description="Helical" evidence="6">
    <location>
        <begin position="195"/>
        <end position="215"/>
    </location>
</feature>
<proteinExistence type="predicted"/>
<organism evidence="8">
    <name type="scientific">Mycobacterium triplex</name>
    <dbReference type="NCBI Taxonomy" id="47839"/>
    <lineage>
        <taxon>Bacteria</taxon>
        <taxon>Bacillati</taxon>
        <taxon>Actinomycetota</taxon>
        <taxon>Actinomycetes</taxon>
        <taxon>Mycobacteriales</taxon>
        <taxon>Mycobacteriaceae</taxon>
        <taxon>Mycobacterium</taxon>
        <taxon>Mycobacterium simiae complex</taxon>
    </lineage>
</organism>
<dbReference type="STRING" id="47839.BN973_02357"/>
<dbReference type="PANTHER" id="PTHR42718">
    <property type="entry name" value="MAJOR FACILITATOR SUPERFAMILY MULTIDRUG TRANSPORTER MFSC"/>
    <property type="match status" value="1"/>
</dbReference>
<evidence type="ECO:0000256" key="6">
    <source>
        <dbReference type="SAM" id="Phobius"/>
    </source>
</evidence>
<feature type="transmembrane region" description="Helical" evidence="6">
    <location>
        <begin position="133"/>
        <end position="153"/>
    </location>
</feature>
<keyword evidence="4 6" id="KW-0472">Membrane</keyword>
<feature type="transmembrane region" description="Helical" evidence="6">
    <location>
        <begin position="294"/>
        <end position="314"/>
    </location>
</feature>
<dbReference type="AlphaFoldDB" id="A0A024JWM4"/>
<dbReference type="eggNOG" id="COG0477">
    <property type="taxonomic scope" value="Bacteria"/>
</dbReference>
<dbReference type="SUPFAM" id="SSF103473">
    <property type="entry name" value="MFS general substrate transporter"/>
    <property type="match status" value="1"/>
</dbReference>
<dbReference type="Gene3D" id="1.20.1250.20">
    <property type="entry name" value="MFS general substrate transporter like domains"/>
    <property type="match status" value="1"/>
</dbReference>
<dbReference type="Proteomes" id="UP000028880">
    <property type="component" value="Unassembled WGS sequence"/>
</dbReference>
<dbReference type="InterPro" id="IPR011701">
    <property type="entry name" value="MFS"/>
</dbReference>
<name>A0A024JWM4_9MYCO</name>
<evidence type="ECO:0000256" key="4">
    <source>
        <dbReference type="ARBA" id="ARBA00023136"/>
    </source>
</evidence>
<dbReference type="EMBL" id="HG964446">
    <property type="protein sequence ID" value="CDO87999.1"/>
    <property type="molecule type" value="Genomic_DNA"/>
</dbReference>
<protein>
    <submittedName>
        <fullName evidence="8">Transmembrane efflux pump</fullName>
    </submittedName>
</protein>
<dbReference type="HOGENOM" id="CLU_000960_28_2_11"/>
<accession>A0A024JWM4</accession>
<feature type="transmembrane region" description="Helical" evidence="6">
    <location>
        <begin position="79"/>
        <end position="103"/>
    </location>
</feature>
<reference evidence="8" key="2">
    <citation type="submission" date="2014-04" db="EMBL/GenBank/DDBJ databases">
        <authorList>
            <person name="Xu Y.W."/>
            <person name="Yang Q."/>
        </authorList>
    </citation>
    <scope>NUCLEOTIDE SEQUENCE</scope>
    <source>
        <strain evidence="8">DSM 44626</strain>
    </source>
</reference>
<evidence type="ECO:0000256" key="2">
    <source>
        <dbReference type="ARBA" id="ARBA00022692"/>
    </source>
</evidence>
<dbReference type="GO" id="GO:0022857">
    <property type="term" value="F:transmembrane transporter activity"/>
    <property type="evidence" value="ECO:0007669"/>
    <property type="project" value="InterPro"/>
</dbReference>
<feature type="transmembrane region" description="Helical" evidence="6">
    <location>
        <begin position="12"/>
        <end position="32"/>
    </location>
</feature>
<gene>
    <name evidence="8" type="ORF">BN973_02357</name>
</gene>
<evidence type="ECO:0000256" key="3">
    <source>
        <dbReference type="ARBA" id="ARBA00022989"/>
    </source>
</evidence>
<feature type="transmembrane region" description="Helical" evidence="6">
    <location>
        <begin position="109"/>
        <end position="126"/>
    </location>
</feature>
<dbReference type="Gene3D" id="1.20.1720.10">
    <property type="entry name" value="Multidrug resistance protein D"/>
    <property type="match status" value="1"/>
</dbReference>
<dbReference type="InterPro" id="IPR020846">
    <property type="entry name" value="MFS_dom"/>
</dbReference>
<evidence type="ECO:0000256" key="1">
    <source>
        <dbReference type="ARBA" id="ARBA00004651"/>
    </source>
</evidence>
<sequence>MHDITPTTRVLAVAIVASMVTFLDGNVINLALPAIAHDLGGGLTLQQWVVDGYLLALAVAILPGGSISDLFGRLPVLRLGLVTFGLGALLAAAAVGPAVLIIARLVQGLGGAFLVPGSLALINSTFDRADRPAAIGLWTAWTSTVFALGPLLGGLAVDFLGWRSIYVLLTVPTVVAFALTFWLRATPGPVDRARVDVAGAGLSAVGLGAMVYALIESHRRGWSSPLVAALLVVGVVALLAFVTWERRARNPMIPPMLFGMRNFAGANLATAFIYGGLTLGSIAMALYLQEVAGYPALVAGLITLPTPIVSLLFARRVGNAAARIGPRIFLIGGPVLAAAGLLIICPWAHHFDFATHLLPGRFVLAAGLVLTITPLSSVILVCVEPAHSGIAAAIQNAVGRTSALTAVACVGLITAGPLNNVSFARLLQVAAVLYLVGAVVGAIGITNPIAPDEPVPGKLAPGDAAGETPTPVWPTAPQRGPRPGAELGTMSLQRHLWHAKRSVPCEHSDGVS</sequence>
<evidence type="ECO:0000256" key="5">
    <source>
        <dbReference type="SAM" id="MobiDB-lite"/>
    </source>
</evidence>
<comment type="subcellular location">
    <subcellularLocation>
        <location evidence="1">Cell membrane</location>
        <topology evidence="1">Multi-pass membrane protein</topology>
    </subcellularLocation>
</comment>
<keyword evidence="2 6" id="KW-0812">Transmembrane</keyword>
<feature type="transmembrane region" description="Helical" evidence="6">
    <location>
        <begin position="403"/>
        <end position="420"/>
    </location>
</feature>
<feature type="transmembrane region" description="Helical" evidence="6">
    <location>
        <begin position="221"/>
        <end position="244"/>
    </location>
</feature>
<keyword evidence="3 6" id="KW-1133">Transmembrane helix</keyword>
<feature type="transmembrane region" description="Helical" evidence="6">
    <location>
        <begin position="165"/>
        <end position="183"/>
    </location>
</feature>
<feature type="transmembrane region" description="Helical" evidence="6">
    <location>
        <begin position="361"/>
        <end position="383"/>
    </location>
</feature>
<evidence type="ECO:0000259" key="7">
    <source>
        <dbReference type="PROSITE" id="PS50850"/>
    </source>
</evidence>
<feature type="domain" description="Major facilitator superfamily (MFS) profile" evidence="7">
    <location>
        <begin position="10"/>
        <end position="449"/>
    </location>
</feature>
<dbReference type="PROSITE" id="PS50850">
    <property type="entry name" value="MFS"/>
    <property type="match status" value="1"/>
</dbReference>
<dbReference type="GO" id="GO:0005886">
    <property type="term" value="C:plasma membrane"/>
    <property type="evidence" value="ECO:0007669"/>
    <property type="project" value="UniProtKB-SubCell"/>
</dbReference>
<dbReference type="PANTHER" id="PTHR42718:SF42">
    <property type="entry name" value="EXPORT PROTEIN"/>
    <property type="match status" value="1"/>
</dbReference>
<feature type="transmembrane region" description="Helical" evidence="6">
    <location>
        <begin position="326"/>
        <end position="349"/>
    </location>
</feature>
<dbReference type="InterPro" id="IPR036259">
    <property type="entry name" value="MFS_trans_sf"/>
</dbReference>
<feature type="region of interest" description="Disordered" evidence="5">
    <location>
        <begin position="454"/>
        <end position="488"/>
    </location>
</feature>
<evidence type="ECO:0000313" key="8">
    <source>
        <dbReference type="EMBL" id="CDO87999.1"/>
    </source>
</evidence>
<reference evidence="8" key="1">
    <citation type="journal article" date="2014" name="Genome Announc.">
        <title>Draft Genome Sequence of Mycobacterium triplex DSM 44626.</title>
        <authorList>
            <person name="Sassi M."/>
            <person name="Croce O."/>
            <person name="Robert C."/>
            <person name="Raoult D."/>
            <person name="Drancourt M."/>
        </authorList>
    </citation>
    <scope>NUCLEOTIDE SEQUENCE [LARGE SCALE GENOMIC DNA]</scope>
    <source>
        <strain evidence="8">DSM 44626</strain>
    </source>
</reference>
<feature type="transmembrane region" description="Helical" evidence="6">
    <location>
        <begin position="265"/>
        <end position="288"/>
    </location>
</feature>
<feature type="transmembrane region" description="Helical" evidence="6">
    <location>
        <begin position="426"/>
        <end position="445"/>
    </location>
</feature>